<dbReference type="EMBL" id="SZNK01000001">
    <property type="protein sequence ID" value="TKI55433.1"/>
    <property type="molecule type" value="Genomic_DNA"/>
</dbReference>
<proteinExistence type="predicted"/>
<organism evidence="1 2">
    <name type="scientific">Brevibacillus antibioticus</name>
    <dbReference type="NCBI Taxonomy" id="2570228"/>
    <lineage>
        <taxon>Bacteria</taxon>
        <taxon>Bacillati</taxon>
        <taxon>Bacillota</taxon>
        <taxon>Bacilli</taxon>
        <taxon>Bacillales</taxon>
        <taxon>Paenibacillaceae</taxon>
        <taxon>Brevibacillus</taxon>
    </lineage>
</organism>
<evidence type="ECO:0000313" key="2">
    <source>
        <dbReference type="Proteomes" id="UP000307841"/>
    </source>
</evidence>
<gene>
    <name evidence="1" type="ORF">E8L90_08225</name>
</gene>
<accession>A0A4V6X5V0</accession>
<protein>
    <submittedName>
        <fullName evidence="1">Uncharacterized protein</fullName>
    </submittedName>
</protein>
<comment type="caution">
    <text evidence="1">The sequence shown here is derived from an EMBL/GenBank/DDBJ whole genome shotgun (WGS) entry which is preliminary data.</text>
</comment>
<dbReference type="Proteomes" id="UP000307841">
    <property type="component" value="Unassembled WGS sequence"/>
</dbReference>
<sequence>MHDFGLIVDTRLRTLPSLESFYMEYECDESENVEGGYDTKPERLFWINHKQLNGFIAEMGESNFFSLHRVFLSYYEALNKLRDFWNYPITREITKKGEHLAISDIENMLKSHDLYINDSIALKYANYIRNNGHKKYMEVNPFQEYLWSIQMNELFNSYNISAFDTVTITRDNILDSSYLFKGAIVKKEISVVLYEWANITSFLQPDFIKRLSNILEVITNDIQRNKDEYDRKSTKPMINQLVYSLDTQVNKSSWRKYFFGIFNASNLLGAYSRHSSGEIVSITGVNNQGDIDCKKIIDEWWKNNQLPTDEQFIKIFKLWYFTTSYLLINWLRLPHFTM</sequence>
<reference evidence="1 2" key="1">
    <citation type="submission" date="2019-04" db="EMBL/GenBank/DDBJ databases">
        <title>Whole genome sequencing of Brevibacillus sp. TGS2-1.</title>
        <authorList>
            <person name="Choi A."/>
        </authorList>
    </citation>
    <scope>NUCLEOTIDE SEQUENCE [LARGE SCALE GENOMIC DNA]</scope>
    <source>
        <strain evidence="1 2">TGS2-1</strain>
    </source>
</reference>
<dbReference type="AlphaFoldDB" id="A0A4V6X5V0"/>
<keyword evidence="2" id="KW-1185">Reference proteome</keyword>
<dbReference type="OrthoDB" id="2665140at2"/>
<dbReference type="RefSeq" id="WP_137028845.1">
    <property type="nucleotide sequence ID" value="NZ_SZNK01000001.1"/>
</dbReference>
<name>A0A4V6X5V0_9BACL</name>
<evidence type="ECO:0000313" key="1">
    <source>
        <dbReference type="EMBL" id="TKI55433.1"/>
    </source>
</evidence>